<protein>
    <submittedName>
        <fullName evidence="3">Uncharacterized protein</fullName>
    </submittedName>
</protein>
<keyword evidence="2" id="KW-0812">Transmembrane</keyword>
<feature type="transmembrane region" description="Helical" evidence="2">
    <location>
        <begin position="114"/>
        <end position="134"/>
    </location>
</feature>
<evidence type="ECO:0000256" key="1">
    <source>
        <dbReference type="SAM" id="MobiDB-lite"/>
    </source>
</evidence>
<proteinExistence type="predicted"/>
<evidence type="ECO:0000313" key="3">
    <source>
        <dbReference type="EMBL" id="CAA9251765.1"/>
    </source>
</evidence>
<keyword evidence="2" id="KW-0472">Membrane</keyword>
<sequence>MAHGGWRSGQVLAWTEREGPQPPPPGPGRTAPAVLAGTLGVVFLGMLGTDSLCPEHRVLVQAFATFALVGIVASIIGLVRGSALASFTTLVSALAGVAIGFLDAAHDPTRGRLLALGFGVVAAAAAVLAARQAALMRWDRAVEAELAPPPAADGGAPSLPASVAPAAETGVPAPPEVPSLK</sequence>
<dbReference type="AlphaFoldDB" id="A0A6J4IIQ7"/>
<feature type="transmembrane region" description="Helical" evidence="2">
    <location>
        <begin position="59"/>
        <end position="78"/>
    </location>
</feature>
<feature type="compositionally biased region" description="Pro residues" evidence="1">
    <location>
        <begin position="172"/>
        <end position="181"/>
    </location>
</feature>
<reference evidence="3" key="1">
    <citation type="submission" date="2020-02" db="EMBL/GenBank/DDBJ databases">
        <authorList>
            <person name="Meier V. D."/>
        </authorList>
    </citation>
    <scope>NUCLEOTIDE SEQUENCE</scope>
    <source>
        <strain evidence="3">AVDCRST_MAG76</strain>
    </source>
</reference>
<feature type="compositionally biased region" description="Low complexity" evidence="1">
    <location>
        <begin position="152"/>
        <end position="167"/>
    </location>
</feature>
<feature type="region of interest" description="Disordered" evidence="1">
    <location>
        <begin position="147"/>
        <end position="181"/>
    </location>
</feature>
<evidence type="ECO:0000256" key="2">
    <source>
        <dbReference type="SAM" id="Phobius"/>
    </source>
</evidence>
<keyword evidence="2" id="KW-1133">Transmembrane helix</keyword>
<dbReference type="EMBL" id="CADCSZ010000144">
    <property type="protein sequence ID" value="CAA9251765.1"/>
    <property type="molecule type" value="Genomic_DNA"/>
</dbReference>
<accession>A0A6J4IIQ7</accession>
<gene>
    <name evidence="3" type="ORF">AVDCRST_MAG76-2320</name>
</gene>
<organism evidence="3">
    <name type="scientific">uncultured Acidimicrobiales bacterium</name>
    <dbReference type="NCBI Taxonomy" id="310071"/>
    <lineage>
        <taxon>Bacteria</taxon>
        <taxon>Bacillati</taxon>
        <taxon>Actinomycetota</taxon>
        <taxon>Acidimicrobiia</taxon>
        <taxon>Acidimicrobiales</taxon>
        <taxon>environmental samples</taxon>
    </lineage>
</organism>
<feature type="transmembrane region" description="Helical" evidence="2">
    <location>
        <begin position="84"/>
        <end position="102"/>
    </location>
</feature>
<name>A0A6J4IIQ7_9ACTN</name>